<dbReference type="EMBL" id="MCGT01000031">
    <property type="protein sequence ID" value="ORX47958.1"/>
    <property type="molecule type" value="Genomic_DNA"/>
</dbReference>
<dbReference type="AlphaFoldDB" id="A0A1X2G8S4"/>
<evidence type="ECO:0000256" key="1">
    <source>
        <dbReference type="SAM" id="Phobius"/>
    </source>
</evidence>
<keyword evidence="1" id="KW-0472">Membrane</keyword>
<evidence type="ECO:0000313" key="3">
    <source>
        <dbReference type="Proteomes" id="UP000242146"/>
    </source>
</evidence>
<keyword evidence="3" id="KW-1185">Reference proteome</keyword>
<name>A0A1X2G8S4_9FUNG</name>
<proteinExistence type="predicted"/>
<gene>
    <name evidence="2" type="ORF">DM01DRAFT_1133506</name>
</gene>
<reference evidence="2 3" key="1">
    <citation type="submission" date="2016-07" db="EMBL/GenBank/DDBJ databases">
        <title>Pervasive Adenine N6-methylation of Active Genes in Fungi.</title>
        <authorList>
            <consortium name="DOE Joint Genome Institute"/>
            <person name="Mondo S.J."/>
            <person name="Dannebaum R.O."/>
            <person name="Kuo R.C."/>
            <person name="Labutti K."/>
            <person name="Haridas S."/>
            <person name="Kuo A."/>
            <person name="Salamov A."/>
            <person name="Ahrendt S.R."/>
            <person name="Lipzen A."/>
            <person name="Sullivan W."/>
            <person name="Andreopoulos W.B."/>
            <person name="Clum A."/>
            <person name="Lindquist E."/>
            <person name="Daum C."/>
            <person name="Ramamoorthy G.K."/>
            <person name="Gryganskyi A."/>
            <person name="Culley D."/>
            <person name="Magnuson J.K."/>
            <person name="James T.Y."/>
            <person name="O'Malley M.A."/>
            <person name="Stajich J.E."/>
            <person name="Spatafora J.W."/>
            <person name="Visel A."/>
            <person name="Grigoriev I.V."/>
        </authorList>
    </citation>
    <scope>NUCLEOTIDE SEQUENCE [LARGE SCALE GENOMIC DNA]</scope>
    <source>
        <strain evidence="2 3">NRRL 3301</strain>
    </source>
</reference>
<feature type="transmembrane region" description="Helical" evidence="1">
    <location>
        <begin position="73"/>
        <end position="105"/>
    </location>
</feature>
<sequence>MHLKWLSRFARQNTVFAQKKQTLIRAGHHFFLSNQIINVLFERLKKTKSEVKTAPGCIASPFRFKMYGARRDVVYFSCFSCLIFADLLLSAFFWLFFSFLFFSILQQQLHS</sequence>
<keyword evidence="1" id="KW-0812">Transmembrane</keyword>
<comment type="caution">
    <text evidence="2">The sequence shown here is derived from an EMBL/GenBank/DDBJ whole genome shotgun (WGS) entry which is preliminary data.</text>
</comment>
<organism evidence="2 3">
    <name type="scientific">Hesseltinella vesiculosa</name>
    <dbReference type="NCBI Taxonomy" id="101127"/>
    <lineage>
        <taxon>Eukaryota</taxon>
        <taxon>Fungi</taxon>
        <taxon>Fungi incertae sedis</taxon>
        <taxon>Mucoromycota</taxon>
        <taxon>Mucoromycotina</taxon>
        <taxon>Mucoromycetes</taxon>
        <taxon>Mucorales</taxon>
        <taxon>Cunninghamellaceae</taxon>
        <taxon>Hesseltinella</taxon>
    </lineage>
</organism>
<accession>A0A1X2G8S4</accession>
<dbReference type="Proteomes" id="UP000242146">
    <property type="component" value="Unassembled WGS sequence"/>
</dbReference>
<protein>
    <submittedName>
        <fullName evidence="2">Uncharacterized protein</fullName>
    </submittedName>
</protein>
<keyword evidence="1" id="KW-1133">Transmembrane helix</keyword>
<evidence type="ECO:0000313" key="2">
    <source>
        <dbReference type="EMBL" id="ORX47958.1"/>
    </source>
</evidence>